<proteinExistence type="predicted"/>
<name>A0ACC0C4Z5_CATRO</name>
<evidence type="ECO:0000313" key="1">
    <source>
        <dbReference type="EMBL" id="KAI5679917.1"/>
    </source>
</evidence>
<organism evidence="1 2">
    <name type="scientific">Catharanthus roseus</name>
    <name type="common">Madagascar periwinkle</name>
    <name type="synonym">Vinca rosea</name>
    <dbReference type="NCBI Taxonomy" id="4058"/>
    <lineage>
        <taxon>Eukaryota</taxon>
        <taxon>Viridiplantae</taxon>
        <taxon>Streptophyta</taxon>
        <taxon>Embryophyta</taxon>
        <taxon>Tracheophyta</taxon>
        <taxon>Spermatophyta</taxon>
        <taxon>Magnoliopsida</taxon>
        <taxon>eudicotyledons</taxon>
        <taxon>Gunneridae</taxon>
        <taxon>Pentapetalae</taxon>
        <taxon>asterids</taxon>
        <taxon>lamiids</taxon>
        <taxon>Gentianales</taxon>
        <taxon>Apocynaceae</taxon>
        <taxon>Rauvolfioideae</taxon>
        <taxon>Vinceae</taxon>
        <taxon>Catharanthinae</taxon>
        <taxon>Catharanthus</taxon>
    </lineage>
</organism>
<reference evidence="2" key="1">
    <citation type="journal article" date="2023" name="Nat. Plants">
        <title>Single-cell RNA sequencing provides a high-resolution roadmap for understanding the multicellular compartmentation of specialized metabolism.</title>
        <authorList>
            <person name="Sun S."/>
            <person name="Shen X."/>
            <person name="Li Y."/>
            <person name="Li Y."/>
            <person name="Wang S."/>
            <person name="Li R."/>
            <person name="Zhang H."/>
            <person name="Shen G."/>
            <person name="Guo B."/>
            <person name="Wei J."/>
            <person name="Xu J."/>
            <person name="St-Pierre B."/>
            <person name="Chen S."/>
            <person name="Sun C."/>
        </authorList>
    </citation>
    <scope>NUCLEOTIDE SEQUENCE [LARGE SCALE GENOMIC DNA]</scope>
</reference>
<gene>
    <name evidence="1" type="ORF">M9H77_01144</name>
</gene>
<evidence type="ECO:0000313" key="2">
    <source>
        <dbReference type="Proteomes" id="UP001060085"/>
    </source>
</evidence>
<dbReference type="EMBL" id="CM044701">
    <property type="protein sequence ID" value="KAI5679917.1"/>
    <property type="molecule type" value="Genomic_DNA"/>
</dbReference>
<protein>
    <submittedName>
        <fullName evidence="1">Uncharacterized protein</fullName>
    </submittedName>
</protein>
<comment type="caution">
    <text evidence="1">The sequence shown here is derived from an EMBL/GenBank/DDBJ whole genome shotgun (WGS) entry which is preliminary data.</text>
</comment>
<keyword evidence="2" id="KW-1185">Reference proteome</keyword>
<dbReference type="Proteomes" id="UP001060085">
    <property type="component" value="Linkage Group LG01"/>
</dbReference>
<accession>A0ACC0C4Z5</accession>
<sequence length="572" mass="63698">MDEDFDMPPAGEMGEDFDLPDDPVWKVGEEKEIGNEGLKKKLVKEGEGWDTPDNGDEVEVHYTGTLLDGTKFDSSRDRGTPFKFTLGQGQVIKGWDLGIKTMKKGENAIFTIPPQLAYGESGSPPTIPANATLQFDVELLSWVSVKDICKDGGIFKKILVEGEKWENPKDLDEVTVKYEARLEDGTLVAKSDEVEFTVQEGHFCPALAKALKTMKKGEKVLLTVKPQYGFGEKGKPATVDGVAVPPNATLNINLELVSWKTVSNITDDKKVIKKILKEGEGYEKPNEGAVVKLKLVGKLGDGTVFIKKGHDGNEEDLFEFRTDEEQVIEGLDKAVLSMKKGEVALVTIAPEYAFGSSESKQELAVVPPNSTVFYEVELVSFVKEKESWDMNTEEKIEAAGKKKEEGNAFFKAGKYAKASKRYEKAAKYIEYDSSFSEEEKKQAKALKTTCNLNNAACKLKLKDYKQAEKLCTKVLELEGTNVKALYRRAQAYMNMADLDLAEFDIKKALEIDPNNRDVKLEYKALKEKVKEFNKKDAKFYGNMFAKLNKLESADVNQTAPKEAEPMNVDSKA</sequence>